<evidence type="ECO:0000256" key="1">
    <source>
        <dbReference type="ARBA" id="ARBA00007623"/>
    </source>
</evidence>
<keyword evidence="3 6" id="KW-0378">Hydrolase</keyword>
<dbReference type="OrthoDB" id="424753at2759"/>
<feature type="region of interest" description="Disordered" evidence="7">
    <location>
        <begin position="575"/>
        <end position="601"/>
    </location>
</feature>
<keyword evidence="2 6" id="KW-0645">Protease</keyword>
<dbReference type="InterPro" id="IPR022684">
    <property type="entry name" value="Calpain_cysteine_protease"/>
</dbReference>
<dbReference type="Gene3D" id="3.90.70.10">
    <property type="entry name" value="Cysteine proteinases"/>
    <property type="match status" value="1"/>
</dbReference>
<dbReference type="SMART" id="SM00230">
    <property type="entry name" value="CysPc"/>
    <property type="match status" value="1"/>
</dbReference>
<dbReference type="GO" id="GO:0006508">
    <property type="term" value="P:proteolysis"/>
    <property type="evidence" value="ECO:0007669"/>
    <property type="project" value="UniProtKB-KW"/>
</dbReference>
<keyword evidence="4 6" id="KW-0788">Thiol protease</keyword>
<sequence length="762" mass="85232">MAKRKSTNKKRKAQKRLNQVELVRKQVGLLVTKELQDAIDACRDEVARIAKDCRERNVKFRDTEFDLENDGSRCVYGLVYDEETNNGTWYTQRISEIFDRPKFFNEKGAAESSAIVQGGLGDCYFLAALATVCCLPGLIEKICVARDEEVGVYGFIFFQDDGWAKVIVDDFVFTTQPPSFDSLGEEGKEAFLGDRELFHNVHKNTGRHLVYARSGSEGETWVPLIEKAYAKLYGNFKHLDGGWTTEAIEDLSGGVSTTFKTKDILDRDRFWNEEVLKVNHDRLLSASFSGTVTQGLIPNHAYSVLRAIEWKGKRFLVLRNPWGQYEWTGRWSDGSKEWTSEWLGALKELKHVFGNDGQFVMECKSSVLLKGLYRGYLCSGLLDDDFLQRFQRIGRTFLFDDSWVLVSEWMKVDIENIPEVASYGSLSYRITVPEKTKALVSLSKLNTRGFKTVPLGPYIWFQFAIVKEGEKTPLRTTTLSGDSRITVELDLEAGTYFVYVRIRTLRLRIPVLTIIPTGQDGASFSPTRLQQFPDEDSHECPLCESQVVIPGEKLKHKFTPKSLEEVIEDGLAQSAEGNDDDSVAGTDGTQIDDVPTGSGEGVETKADIAAGEAVALSHGNGNIAHNIGPSPKLQELEGAHWILVAIVLGAISHFFDWAAWSCLLLFKGNTTAGQPLEVAANTEHGPETPVLTAEQGTVYLQSQTFQQDLPVEYAGEVAIDEEETWQDLYRDAKDSVFIGLRVYTQTKEPCSIVGTVKSEVDD</sequence>
<feature type="domain" description="Calpain catalytic" evidence="8">
    <location>
        <begin position="92"/>
        <end position="362"/>
    </location>
</feature>
<dbReference type="PROSITE" id="PS50203">
    <property type="entry name" value="CALPAIN_CAT"/>
    <property type="match status" value="1"/>
</dbReference>
<dbReference type="Pfam" id="PF00648">
    <property type="entry name" value="Peptidase_C2"/>
    <property type="match status" value="1"/>
</dbReference>
<evidence type="ECO:0000256" key="2">
    <source>
        <dbReference type="ARBA" id="ARBA00022670"/>
    </source>
</evidence>
<protein>
    <recommendedName>
        <fullName evidence="8">Calpain catalytic domain-containing protein</fullName>
    </recommendedName>
</protein>
<dbReference type="InterPro" id="IPR001300">
    <property type="entry name" value="Peptidase_C2_calpain_cat"/>
</dbReference>
<evidence type="ECO:0000256" key="7">
    <source>
        <dbReference type="SAM" id="MobiDB-lite"/>
    </source>
</evidence>
<keyword evidence="10" id="KW-1185">Reference proteome</keyword>
<proteinExistence type="inferred from homology"/>
<dbReference type="OMA" id="AFWENEM"/>
<gene>
    <name evidence="9" type="ORF">CC1G_07471</name>
</gene>
<dbReference type="VEuPathDB" id="FungiDB:CC1G_07471"/>
<evidence type="ECO:0000259" key="8">
    <source>
        <dbReference type="PROSITE" id="PS50203"/>
    </source>
</evidence>
<name>A8NBA1_COPC7</name>
<dbReference type="PANTHER" id="PTHR10183:SF379">
    <property type="entry name" value="CALPAIN-5"/>
    <property type="match status" value="1"/>
</dbReference>
<evidence type="ECO:0000256" key="5">
    <source>
        <dbReference type="PIRSR" id="PIRSR622684-1"/>
    </source>
</evidence>
<dbReference type="InterPro" id="IPR038765">
    <property type="entry name" value="Papain-like_cys_pep_sf"/>
</dbReference>
<dbReference type="KEGG" id="cci:CC1G_07471"/>
<evidence type="ECO:0000256" key="6">
    <source>
        <dbReference type="PROSITE-ProRule" id="PRU00239"/>
    </source>
</evidence>
<evidence type="ECO:0000256" key="3">
    <source>
        <dbReference type="ARBA" id="ARBA00022801"/>
    </source>
</evidence>
<dbReference type="HOGENOM" id="CLU_006072_2_0_1"/>
<feature type="active site" evidence="5 6">
    <location>
        <position position="123"/>
    </location>
</feature>
<comment type="caution">
    <text evidence="9">The sequence shown here is derived from an EMBL/GenBank/DDBJ whole genome shotgun (WGS) entry which is preliminary data.</text>
</comment>
<dbReference type="GO" id="GO:0004198">
    <property type="term" value="F:calcium-dependent cysteine-type endopeptidase activity"/>
    <property type="evidence" value="ECO:0007669"/>
    <property type="project" value="InterPro"/>
</dbReference>
<evidence type="ECO:0000313" key="9">
    <source>
        <dbReference type="EMBL" id="EAU89746.2"/>
    </source>
</evidence>
<dbReference type="GeneID" id="6008584"/>
<dbReference type="EMBL" id="AACS02000009">
    <property type="protein sequence ID" value="EAU89746.2"/>
    <property type="molecule type" value="Genomic_DNA"/>
</dbReference>
<dbReference type="eggNOG" id="KOG0045">
    <property type="taxonomic scope" value="Eukaryota"/>
</dbReference>
<dbReference type="PANTHER" id="PTHR10183">
    <property type="entry name" value="CALPAIN"/>
    <property type="match status" value="1"/>
</dbReference>
<dbReference type="AlphaFoldDB" id="A8NBA1"/>
<evidence type="ECO:0000313" key="10">
    <source>
        <dbReference type="Proteomes" id="UP000001861"/>
    </source>
</evidence>
<accession>A8NBA1</accession>
<dbReference type="Proteomes" id="UP000001861">
    <property type="component" value="Unassembled WGS sequence"/>
</dbReference>
<comment type="similarity">
    <text evidence="1">Belongs to the peptidase C2 family.</text>
</comment>
<dbReference type="STRING" id="240176.A8NBA1"/>
<feature type="active site" evidence="5 6">
    <location>
        <position position="320"/>
    </location>
</feature>
<evidence type="ECO:0000256" key="4">
    <source>
        <dbReference type="ARBA" id="ARBA00022807"/>
    </source>
</evidence>
<dbReference type="InParanoid" id="A8NBA1"/>
<feature type="active site" evidence="5 6">
    <location>
        <position position="300"/>
    </location>
</feature>
<dbReference type="SUPFAM" id="SSF54001">
    <property type="entry name" value="Cysteine proteinases"/>
    <property type="match status" value="1"/>
</dbReference>
<organism evidence="9 10">
    <name type="scientific">Coprinopsis cinerea (strain Okayama-7 / 130 / ATCC MYA-4618 / FGSC 9003)</name>
    <name type="common">Inky cap fungus</name>
    <name type="synonym">Hormographiella aspergillata</name>
    <dbReference type="NCBI Taxonomy" id="240176"/>
    <lineage>
        <taxon>Eukaryota</taxon>
        <taxon>Fungi</taxon>
        <taxon>Dikarya</taxon>
        <taxon>Basidiomycota</taxon>
        <taxon>Agaricomycotina</taxon>
        <taxon>Agaricomycetes</taxon>
        <taxon>Agaricomycetidae</taxon>
        <taxon>Agaricales</taxon>
        <taxon>Agaricineae</taxon>
        <taxon>Psathyrellaceae</taxon>
        <taxon>Coprinopsis</taxon>
    </lineage>
</organism>
<reference evidence="9 10" key="1">
    <citation type="journal article" date="2010" name="Proc. Natl. Acad. Sci. U.S.A.">
        <title>Insights into evolution of multicellular fungi from the assembled chromosomes of the mushroom Coprinopsis cinerea (Coprinus cinereus).</title>
        <authorList>
            <person name="Stajich J.E."/>
            <person name="Wilke S.K."/>
            <person name="Ahren D."/>
            <person name="Au C.H."/>
            <person name="Birren B.W."/>
            <person name="Borodovsky M."/>
            <person name="Burns C."/>
            <person name="Canback B."/>
            <person name="Casselton L.A."/>
            <person name="Cheng C.K."/>
            <person name="Deng J."/>
            <person name="Dietrich F.S."/>
            <person name="Fargo D.C."/>
            <person name="Farman M.L."/>
            <person name="Gathman A.C."/>
            <person name="Goldberg J."/>
            <person name="Guigo R."/>
            <person name="Hoegger P.J."/>
            <person name="Hooker J.B."/>
            <person name="Huggins A."/>
            <person name="James T.Y."/>
            <person name="Kamada T."/>
            <person name="Kilaru S."/>
            <person name="Kodira C."/>
            <person name="Kues U."/>
            <person name="Kupfer D."/>
            <person name="Kwan H.S."/>
            <person name="Lomsadze A."/>
            <person name="Li W."/>
            <person name="Lilly W.W."/>
            <person name="Ma L.J."/>
            <person name="Mackey A.J."/>
            <person name="Manning G."/>
            <person name="Martin F."/>
            <person name="Muraguchi H."/>
            <person name="Natvig D.O."/>
            <person name="Palmerini H."/>
            <person name="Ramesh M.A."/>
            <person name="Rehmeyer C.J."/>
            <person name="Roe B.A."/>
            <person name="Shenoy N."/>
            <person name="Stanke M."/>
            <person name="Ter-Hovhannisyan V."/>
            <person name="Tunlid A."/>
            <person name="Velagapudi R."/>
            <person name="Vision T.J."/>
            <person name="Zeng Q."/>
            <person name="Zolan M.E."/>
            <person name="Pukkila P.J."/>
        </authorList>
    </citation>
    <scope>NUCLEOTIDE SEQUENCE [LARGE SCALE GENOMIC DNA]</scope>
    <source>
        <strain evidence="10">Okayama-7 / 130 / ATCC MYA-4618 / FGSC 9003</strain>
    </source>
</reference>
<dbReference type="RefSeq" id="XP_001832100.2">
    <property type="nucleotide sequence ID" value="XM_001832048.2"/>
</dbReference>